<dbReference type="EMBL" id="AP024926">
    <property type="protein sequence ID" value="BCZ87729.1"/>
    <property type="molecule type" value="Genomic_DNA"/>
</dbReference>
<evidence type="ECO:0000256" key="1">
    <source>
        <dbReference type="SAM" id="MobiDB-lite"/>
    </source>
</evidence>
<dbReference type="AlphaFoldDB" id="A0AAD1NYV5"/>
<name>A0AAD1NYV5_THETH</name>
<protein>
    <submittedName>
        <fullName evidence="2">Uncharacterized protein</fullName>
    </submittedName>
</protein>
<gene>
    <name evidence="2" type="ORF">TthAA11_19110</name>
</gene>
<evidence type="ECO:0000313" key="3">
    <source>
        <dbReference type="Proteomes" id="UP000825379"/>
    </source>
</evidence>
<reference evidence="2" key="1">
    <citation type="submission" date="2021-07" db="EMBL/GenBank/DDBJ databases">
        <title>Complete genome sequences of four Thermus thermophilus strains isolated from Arima Hot Spring in Japan.</title>
        <authorList>
            <person name="Tomariguchi N."/>
            <person name="Ueno Y."/>
            <person name="Miyazaki K."/>
        </authorList>
    </citation>
    <scope>NUCLEOTIDE SEQUENCE</scope>
    <source>
        <strain evidence="2">AA1-1</strain>
    </source>
</reference>
<sequence>MSRRFYPPLELASWTGKVLLKGGKGGLKGGKREEGISPVWDGENHFLKGGKVGGSPFYILRGVAEVNGQKAFGVMLLGLIALYFTLQGRKEPPAPPPPPSSSPQGEASPTCQARVWAATLGYQEVRLQLEGQASLIRLAWPQGSLEVETPRVCSAGECRVPIPPGVRPVEVRVDACPPIRLGE</sequence>
<organism evidence="2 3">
    <name type="scientific">Thermus thermophilus</name>
    <dbReference type="NCBI Taxonomy" id="274"/>
    <lineage>
        <taxon>Bacteria</taxon>
        <taxon>Thermotogati</taxon>
        <taxon>Deinococcota</taxon>
        <taxon>Deinococci</taxon>
        <taxon>Thermales</taxon>
        <taxon>Thermaceae</taxon>
        <taxon>Thermus</taxon>
    </lineage>
</organism>
<feature type="region of interest" description="Disordered" evidence="1">
    <location>
        <begin position="90"/>
        <end position="109"/>
    </location>
</feature>
<evidence type="ECO:0000313" key="2">
    <source>
        <dbReference type="EMBL" id="BCZ87729.1"/>
    </source>
</evidence>
<dbReference type="Proteomes" id="UP000825379">
    <property type="component" value="Chromosome"/>
</dbReference>
<accession>A0AAD1NYV5</accession>
<proteinExistence type="predicted"/>